<dbReference type="PANTHER" id="PTHR48449">
    <property type="entry name" value="DUF1985 DOMAIN-CONTAINING PROTEIN"/>
    <property type="match status" value="1"/>
</dbReference>
<evidence type="ECO:0000313" key="2">
    <source>
        <dbReference type="EMBL" id="RIA04340.1"/>
    </source>
</evidence>
<reference evidence="2" key="1">
    <citation type="submission" date="2018-06" db="EMBL/GenBank/DDBJ databases">
        <title>WGS assembly of Brassica rapa FPsc.</title>
        <authorList>
            <person name="Bowman J."/>
            <person name="Kohchi T."/>
            <person name="Yamato K."/>
            <person name="Jenkins J."/>
            <person name="Shu S."/>
            <person name="Ishizaki K."/>
            <person name="Yamaoka S."/>
            <person name="Nishihama R."/>
            <person name="Nakamura Y."/>
            <person name="Berger F."/>
            <person name="Adam C."/>
            <person name="Aki S."/>
            <person name="Althoff F."/>
            <person name="Araki T."/>
            <person name="Arteaga-Vazquez M."/>
            <person name="Balasubrmanian S."/>
            <person name="Bauer D."/>
            <person name="Boehm C."/>
            <person name="Briginshaw L."/>
            <person name="Caballero-Perez J."/>
            <person name="Catarino B."/>
            <person name="Chen F."/>
            <person name="Chiyoda S."/>
            <person name="Chovatia M."/>
            <person name="Davies K."/>
            <person name="Delmans M."/>
            <person name="Demura T."/>
            <person name="Dierschke T."/>
            <person name="Dolan L."/>
            <person name="Dorantes-Acosta A."/>
            <person name="Eklund D."/>
            <person name="Florent S."/>
            <person name="Flores-Sandoval E."/>
            <person name="Fujiyama A."/>
            <person name="Fukuzawa H."/>
            <person name="Galik B."/>
            <person name="Grimanelli D."/>
            <person name="Grimwood J."/>
            <person name="Grossniklaus U."/>
            <person name="Hamada T."/>
            <person name="Haseloff J."/>
            <person name="Hetherington A."/>
            <person name="Higo A."/>
            <person name="Hirakawa Y."/>
            <person name="Hundley H."/>
            <person name="Ikeda Y."/>
            <person name="Inoue K."/>
            <person name="Inoue S."/>
            <person name="Ishida S."/>
            <person name="Jia Q."/>
            <person name="Kakita M."/>
            <person name="Kanazawa T."/>
            <person name="Kawai Y."/>
            <person name="Kawashima T."/>
            <person name="Kennedy M."/>
            <person name="Kinose K."/>
            <person name="Kinoshita T."/>
            <person name="Kohara Y."/>
            <person name="Koide E."/>
            <person name="Komatsu K."/>
            <person name="Kopischke S."/>
            <person name="Kubo M."/>
            <person name="Kyozuka J."/>
            <person name="Lagercrantz U."/>
            <person name="Lin S."/>
            <person name="Lindquist E."/>
            <person name="Lipzen A."/>
            <person name="Lu C."/>
            <person name="Luna E."/>
            <person name="Martienssen R."/>
            <person name="Minamino N."/>
            <person name="Mizutani M."/>
            <person name="Mizutani M."/>
            <person name="Mochizuki N."/>
            <person name="Monte I."/>
            <person name="Mosher R."/>
            <person name="Nagasaki H."/>
            <person name="Nakagami H."/>
            <person name="Naramoto S."/>
            <person name="Nishitani K."/>
            <person name="Ohtani M."/>
            <person name="Okamoto T."/>
            <person name="Okumura M."/>
            <person name="Phillips J."/>
            <person name="Pollak B."/>
            <person name="Reinders A."/>
            <person name="Roevekamp M."/>
            <person name="Sano R."/>
            <person name="Sawa S."/>
            <person name="Schmid M."/>
            <person name="Shirakawa M."/>
            <person name="Solano R."/>
            <person name="Spunde A."/>
            <person name="Suetsugu N."/>
            <person name="Sugano S."/>
            <person name="Sugiyama A."/>
            <person name="Sun R."/>
            <person name="Suzuki Y."/>
            <person name="Takenaka M."/>
            <person name="Takezawa D."/>
            <person name="Tomogane H."/>
            <person name="Tsuzuki M."/>
            <person name="Ueda T."/>
            <person name="Umeda M."/>
            <person name="Ward J."/>
            <person name="Watanabe Y."/>
            <person name="Yazaki K."/>
            <person name="Yokoyama R."/>
            <person name="Yoshitake Y."/>
            <person name="Yotsui I."/>
            <person name="Zachgo S."/>
            <person name="Schmutz J."/>
        </authorList>
    </citation>
    <scope>NUCLEOTIDE SEQUENCE [LARGE SCALE GENOMIC DNA]</scope>
</reference>
<feature type="domain" description="DUF1985" evidence="1">
    <location>
        <begin position="70"/>
        <end position="209"/>
    </location>
</feature>
<accession>A0A397KVZ7</accession>
<sequence>MGPIPDMMFAAGEEPVGVRVLTYHSSSALKRIFNALDEEEVDIIRRSSFGKLIDIADKPVFSGRFARYLLSRQLKTKKKHEIWFRFAGKPVRFSLTEFANVTGLPCGKYPRKSKMKLKKTISEKPYWPSLFGKVEVVTVSSVIKMLYRKTVKDKEIRIKYACLALLESVLLPTSLKMKIAREHLEAIEDLEEFFSYPWGRLAFEMLMGSIKERDEVALSQNTIAVKGFALTLQLVLVEAVPSLTEAHVNSLINGDSSRSIDEANLGWSDEEEDSKVDNLVARINANHQFTSSLFRGGLTQTDVERMRQSCKSTSKSRKATYVHPHGQNIEAGNIVGLVMDKIKPQLAYMENKINLSGGRVDGMEGKVVLQVKEMLLNFKDEMILSVTEKVRAMIKEEGSVHRRASHMTTAPPIEVPSPATVIAGVDDANAITINNVLRNLSEYSTPPRSNRVSQVIISFIVFCAR</sequence>
<dbReference type="InterPro" id="IPR015410">
    <property type="entry name" value="DUF1985"/>
</dbReference>
<proteinExistence type="predicted"/>
<dbReference type="Pfam" id="PF09331">
    <property type="entry name" value="DUF1985"/>
    <property type="match status" value="1"/>
</dbReference>
<dbReference type="Proteomes" id="UP000264353">
    <property type="component" value="Unassembled WGS sequence"/>
</dbReference>
<gene>
    <name evidence="2" type="ORF">BRARA_K01430</name>
</gene>
<evidence type="ECO:0000259" key="1">
    <source>
        <dbReference type="Pfam" id="PF09331"/>
    </source>
</evidence>
<dbReference type="EMBL" id="KZ867356">
    <property type="protein sequence ID" value="RIA04340.1"/>
    <property type="molecule type" value="Genomic_DNA"/>
</dbReference>
<dbReference type="AlphaFoldDB" id="A0A397KVZ7"/>
<organism evidence="2">
    <name type="scientific">Brassica campestris</name>
    <name type="common">Field mustard</name>
    <dbReference type="NCBI Taxonomy" id="3711"/>
    <lineage>
        <taxon>Eukaryota</taxon>
        <taxon>Viridiplantae</taxon>
        <taxon>Streptophyta</taxon>
        <taxon>Embryophyta</taxon>
        <taxon>Tracheophyta</taxon>
        <taxon>Spermatophyta</taxon>
        <taxon>Magnoliopsida</taxon>
        <taxon>eudicotyledons</taxon>
        <taxon>Gunneridae</taxon>
        <taxon>Pentapetalae</taxon>
        <taxon>rosids</taxon>
        <taxon>malvids</taxon>
        <taxon>Brassicales</taxon>
        <taxon>Brassicaceae</taxon>
        <taxon>Brassiceae</taxon>
        <taxon>Brassica</taxon>
    </lineage>
</organism>
<dbReference type="PANTHER" id="PTHR48449:SF2">
    <property type="entry name" value="UBIQUITIN-LIKE PROTEASE FAMILY PROFILE DOMAIN-CONTAINING PROTEIN"/>
    <property type="match status" value="1"/>
</dbReference>
<protein>
    <recommendedName>
        <fullName evidence="1">DUF1985 domain-containing protein</fullName>
    </recommendedName>
</protein>
<name>A0A397KVZ7_BRACM</name>